<sequence>MCFQQCFYCGGSTERCLPYAWYFPGCELNDVRHNKCWGKSIKNHLTINKDLLILCRLFKDVIRILVILYCKNTAYNQVYSV</sequence>
<dbReference type="Proteomes" id="UP000267027">
    <property type="component" value="Unassembled WGS sequence"/>
</dbReference>
<accession>A0A0R3PLJ2</accession>
<evidence type="ECO:0000313" key="2">
    <source>
        <dbReference type="Proteomes" id="UP000267027"/>
    </source>
</evidence>
<proteinExistence type="predicted"/>
<dbReference type="OrthoDB" id="5868129at2759"/>
<dbReference type="EMBL" id="UYYA01003884">
    <property type="protein sequence ID" value="VDM57219.1"/>
    <property type="molecule type" value="Genomic_DNA"/>
</dbReference>
<gene>
    <name evidence="1" type="ORF">ACOC_LOCUS5634</name>
</gene>
<reference evidence="1 2" key="2">
    <citation type="submission" date="2018-11" db="EMBL/GenBank/DDBJ databases">
        <authorList>
            <consortium name="Pathogen Informatics"/>
        </authorList>
    </citation>
    <scope>NUCLEOTIDE SEQUENCE [LARGE SCALE GENOMIC DNA]</scope>
    <source>
        <strain evidence="1 2">Costa Rica</strain>
    </source>
</reference>
<dbReference type="AlphaFoldDB" id="A0A0R3PLJ2"/>
<evidence type="ECO:0000313" key="3">
    <source>
        <dbReference type="WBParaSite" id="ACOC_0000563301-mRNA-1"/>
    </source>
</evidence>
<keyword evidence="2" id="KW-1185">Reference proteome</keyword>
<name>A0A0R3PLJ2_ANGCS</name>
<protein>
    <submittedName>
        <fullName evidence="1 3">Uncharacterized protein</fullName>
    </submittedName>
</protein>
<reference evidence="3" key="1">
    <citation type="submission" date="2017-02" db="UniProtKB">
        <authorList>
            <consortium name="WormBaseParasite"/>
        </authorList>
    </citation>
    <scope>IDENTIFICATION</scope>
</reference>
<evidence type="ECO:0000313" key="1">
    <source>
        <dbReference type="EMBL" id="VDM57219.1"/>
    </source>
</evidence>
<organism evidence="3">
    <name type="scientific">Angiostrongylus costaricensis</name>
    <name type="common">Nematode worm</name>
    <dbReference type="NCBI Taxonomy" id="334426"/>
    <lineage>
        <taxon>Eukaryota</taxon>
        <taxon>Metazoa</taxon>
        <taxon>Ecdysozoa</taxon>
        <taxon>Nematoda</taxon>
        <taxon>Chromadorea</taxon>
        <taxon>Rhabditida</taxon>
        <taxon>Rhabditina</taxon>
        <taxon>Rhabditomorpha</taxon>
        <taxon>Strongyloidea</taxon>
        <taxon>Metastrongylidae</taxon>
        <taxon>Angiostrongylus</taxon>
    </lineage>
</organism>
<dbReference type="WBParaSite" id="ACOC_0000563301-mRNA-1">
    <property type="protein sequence ID" value="ACOC_0000563301-mRNA-1"/>
    <property type="gene ID" value="ACOC_0000563301"/>
</dbReference>
<dbReference type="STRING" id="334426.A0A0R3PLJ2"/>